<reference evidence="1" key="1">
    <citation type="submission" date="2014-09" db="EMBL/GenBank/DDBJ databases">
        <authorList>
            <person name="Magalhaes I.L.F."/>
            <person name="Oliveira U."/>
            <person name="Santos F.R."/>
            <person name="Vidigal T.H.D.A."/>
            <person name="Brescovit A.D."/>
            <person name="Santos A.J."/>
        </authorList>
    </citation>
    <scope>NUCLEOTIDE SEQUENCE</scope>
    <source>
        <tissue evidence="1">Shoot tissue taken approximately 20 cm above the soil surface</tissue>
    </source>
</reference>
<dbReference type="AlphaFoldDB" id="A0A0A9EBV8"/>
<name>A0A0A9EBV8_ARUDO</name>
<dbReference type="EMBL" id="GBRH01199686">
    <property type="protein sequence ID" value="JAD98209.1"/>
    <property type="molecule type" value="Transcribed_RNA"/>
</dbReference>
<evidence type="ECO:0000313" key="1">
    <source>
        <dbReference type="EMBL" id="JAD98209.1"/>
    </source>
</evidence>
<reference evidence="1" key="2">
    <citation type="journal article" date="2015" name="Data Brief">
        <title>Shoot transcriptome of the giant reed, Arundo donax.</title>
        <authorList>
            <person name="Barrero R.A."/>
            <person name="Guerrero F.D."/>
            <person name="Moolhuijzen P."/>
            <person name="Goolsby J.A."/>
            <person name="Tidwell J."/>
            <person name="Bellgard S.E."/>
            <person name="Bellgard M.I."/>
        </authorList>
    </citation>
    <scope>NUCLEOTIDE SEQUENCE</scope>
    <source>
        <tissue evidence="1">Shoot tissue taken approximately 20 cm above the soil surface</tissue>
    </source>
</reference>
<organism evidence="1">
    <name type="scientific">Arundo donax</name>
    <name type="common">Giant reed</name>
    <name type="synonym">Donax arundinaceus</name>
    <dbReference type="NCBI Taxonomy" id="35708"/>
    <lineage>
        <taxon>Eukaryota</taxon>
        <taxon>Viridiplantae</taxon>
        <taxon>Streptophyta</taxon>
        <taxon>Embryophyta</taxon>
        <taxon>Tracheophyta</taxon>
        <taxon>Spermatophyta</taxon>
        <taxon>Magnoliopsida</taxon>
        <taxon>Liliopsida</taxon>
        <taxon>Poales</taxon>
        <taxon>Poaceae</taxon>
        <taxon>PACMAD clade</taxon>
        <taxon>Arundinoideae</taxon>
        <taxon>Arundineae</taxon>
        <taxon>Arundo</taxon>
    </lineage>
</organism>
<accession>A0A0A9EBV8</accession>
<protein>
    <submittedName>
        <fullName evidence="1">Uncharacterized protein</fullName>
    </submittedName>
</protein>
<proteinExistence type="predicted"/>
<sequence>MWCESAGHVTMLSEPCLSTEYSMLPVNKYLGNNFSY</sequence>